<dbReference type="AlphaFoldDB" id="A0A1I7WE08"/>
<reference evidence="3" key="1">
    <citation type="submission" date="2016-11" db="UniProtKB">
        <authorList>
            <consortium name="WormBaseParasite"/>
        </authorList>
    </citation>
    <scope>IDENTIFICATION</scope>
</reference>
<evidence type="ECO:0000256" key="1">
    <source>
        <dbReference type="SAM" id="MobiDB-lite"/>
    </source>
</evidence>
<sequence>MPKRKEKEDESNYFTSDEESGSSMEWGSTQATKKIRHSMGGSDNVD</sequence>
<evidence type="ECO:0000313" key="3">
    <source>
        <dbReference type="WBParaSite" id="Hba_03172"/>
    </source>
</evidence>
<accession>A0A1I7WE08</accession>
<name>A0A1I7WE08_HETBA</name>
<feature type="compositionally biased region" description="Basic and acidic residues" evidence="1">
    <location>
        <begin position="1"/>
        <end position="10"/>
    </location>
</feature>
<dbReference type="Proteomes" id="UP000095283">
    <property type="component" value="Unplaced"/>
</dbReference>
<organism evidence="2 3">
    <name type="scientific">Heterorhabditis bacteriophora</name>
    <name type="common">Entomopathogenic nematode worm</name>
    <dbReference type="NCBI Taxonomy" id="37862"/>
    <lineage>
        <taxon>Eukaryota</taxon>
        <taxon>Metazoa</taxon>
        <taxon>Ecdysozoa</taxon>
        <taxon>Nematoda</taxon>
        <taxon>Chromadorea</taxon>
        <taxon>Rhabditida</taxon>
        <taxon>Rhabditina</taxon>
        <taxon>Rhabditomorpha</taxon>
        <taxon>Strongyloidea</taxon>
        <taxon>Heterorhabditidae</taxon>
        <taxon>Heterorhabditis</taxon>
    </lineage>
</organism>
<keyword evidence="2" id="KW-1185">Reference proteome</keyword>
<dbReference type="WBParaSite" id="Hba_03172">
    <property type="protein sequence ID" value="Hba_03172"/>
    <property type="gene ID" value="Hba_03172"/>
</dbReference>
<proteinExistence type="predicted"/>
<feature type="region of interest" description="Disordered" evidence="1">
    <location>
        <begin position="1"/>
        <end position="46"/>
    </location>
</feature>
<feature type="compositionally biased region" description="Polar residues" evidence="1">
    <location>
        <begin position="21"/>
        <end position="32"/>
    </location>
</feature>
<evidence type="ECO:0000313" key="2">
    <source>
        <dbReference type="Proteomes" id="UP000095283"/>
    </source>
</evidence>
<protein>
    <submittedName>
        <fullName evidence="3">Uncharacterized protein</fullName>
    </submittedName>
</protein>